<gene>
    <name evidence="1" type="ORF">THSYN_11530</name>
</gene>
<dbReference type="EMBL" id="CP020370">
    <property type="protein sequence ID" value="AUB81520.1"/>
    <property type="molecule type" value="Genomic_DNA"/>
</dbReference>
<dbReference type="Proteomes" id="UP000232638">
    <property type="component" value="Chromosome"/>
</dbReference>
<protein>
    <recommendedName>
        <fullName evidence="3">Polyketide cyclase</fullName>
    </recommendedName>
</protein>
<dbReference type="RefSeq" id="WP_100919288.1">
    <property type="nucleotide sequence ID" value="NZ_CP020370.1"/>
</dbReference>
<sequence>MISACADILIERPAEPVFSFVVLDFFKNYQRWSPEVECLELLSPGPVCVGSTGRQVRVDQGRRTDTTFKIVTLEPLQCLEFLELGERYRIRYALEPVPLEADGVDAPAHTRLILSLDLKRLSLLMRPFETLIRTAAQEGADRMVESIKGLVELEVPGRA</sequence>
<dbReference type="InterPro" id="IPR019587">
    <property type="entry name" value="Polyketide_cyclase/dehydratase"/>
</dbReference>
<dbReference type="KEGG" id="tsy:THSYN_11530"/>
<dbReference type="AlphaFoldDB" id="A0A2K8U7F3"/>
<evidence type="ECO:0000313" key="1">
    <source>
        <dbReference type="EMBL" id="AUB81520.1"/>
    </source>
</evidence>
<dbReference type="InterPro" id="IPR023393">
    <property type="entry name" value="START-like_dom_sf"/>
</dbReference>
<reference evidence="1 2" key="1">
    <citation type="submission" date="2017-03" db="EMBL/GenBank/DDBJ databases">
        <title>Complete genome sequence of Candidatus 'Thiodictyon syntrophicum' sp. nov. strain Cad16T, a photolithoautotroph purple sulfur bacterium isolated from an alpine meromictic lake.</title>
        <authorList>
            <person name="Luedin S.M."/>
            <person name="Pothier J.F."/>
            <person name="Danza F."/>
            <person name="Storelli N."/>
            <person name="Wittwer M."/>
            <person name="Tonolla M."/>
        </authorList>
    </citation>
    <scope>NUCLEOTIDE SEQUENCE [LARGE SCALE GENOMIC DNA]</scope>
    <source>
        <strain evidence="1 2">Cad16T</strain>
    </source>
</reference>
<dbReference type="SUPFAM" id="SSF55961">
    <property type="entry name" value="Bet v1-like"/>
    <property type="match status" value="1"/>
</dbReference>
<accession>A0A2K8U7F3</accession>
<evidence type="ECO:0000313" key="2">
    <source>
        <dbReference type="Proteomes" id="UP000232638"/>
    </source>
</evidence>
<keyword evidence="2" id="KW-1185">Reference proteome</keyword>
<name>A0A2K8U7F3_9GAMM</name>
<dbReference type="Gene3D" id="3.30.530.20">
    <property type="match status" value="1"/>
</dbReference>
<organism evidence="1 2">
    <name type="scientific">Candidatus Thiodictyon syntrophicum</name>
    <dbReference type="NCBI Taxonomy" id="1166950"/>
    <lineage>
        <taxon>Bacteria</taxon>
        <taxon>Pseudomonadati</taxon>
        <taxon>Pseudomonadota</taxon>
        <taxon>Gammaproteobacteria</taxon>
        <taxon>Chromatiales</taxon>
        <taxon>Chromatiaceae</taxon>
        <taxon>Thiodictyon</taxon>
    </lineage>
</organism>
<evidence type="ECO:0008006" key="3">
    <source>
        <dbReference type="Google" id="ProtNLM"/>
    </source>
</evidence>
<proteinExistence type="predicted"/>
<dbReference type="OrthoDB" id="953281at2"/>
<dbReference type="Pfam" id="PF10604">
    <property type="entry name" value="Polyketide_cyc2"/>
    <property type="match status" value="1"/>
</dbReference>